<dbReference type="AlphaFoldDB" id="X1CDN1"/>
<name>X1CDN1_9ZZZZ</name>
<comment type="caution">
    <text evidence="1">The sequence shown here is derived from an EMBL/GenBank/DDBJ whole genome shotgun (WGS) entry which is preliminary data.</text>
</comment>
<organism evidence="1">
    <name type="scientific">marine sediment metagenome</name>
    <dbReference type="NCBI Taxonomy" id="412755"/>
    <lineage>
        <taxon>unclassified sequences</taxon>
        <taxon>metagenomes</taxon>
        <taxon>ecological metagenomes</taxon>
    </lineage>
</organism>
<evidence type="ECO:0000313" key="1">
    <source>
        <dbReference type="EMBL" id="GAG91252.1"/>
    </source>
</evidence>
<accession>X1CDN1</accession>
<dbReference type="EMBL" id="BART01025928">
    <property type="protein sequence ID" value="GAG91252.1"/>
    <property type="molecule type" value="Genomic_DNA"/>
</dbReference>
<sequence>NNSNEQNSFEEQYLNLTAYSNNLIRTGAIPSHRDKKKTTGGIYYCVAKKHDAGDEIDDETLESIAKRRAVIKDSWDFYRMICSLLRDRRKYDEAFRRMQMDPVYPYLNSMTGLNDPGDDANTSEEVTQRDVPAYKDMTRSAVCKDLVEKAEHALPSLVEICKALAGSLGMEEVGVGK</sequence>
<proteinExistence type="predicted"/>
<reference evidence="1" key="1">
    <citation type="journal article" date="2014" name="Front. Microbiol.">
        <title>High frequency of phylogenetically diverse reductive dehalogenase-homologous genes in deep subseafloor sedimentary metagenomes.</title>
        <authorList>
            <person name="Kawai M."/>
            <person name="Futagami T."/>
            <person name="Toyoda A."/>
            <person name="Takaki Y."/>
            <person name="Nishi S."/>
            <person name="Hori S."/>
            <person name="Arai W."/>
            <person name="Tsubouchi T."/>
            <person name="Morono Y."/>
            <person name="Uchiyama I."/>
            <person name="Ito T."/>
            <person name="Fujiyama A."/>
            <person name="Inagaki F."/>
            <person name="Takami H."/>
        </authorList>
    </citation>
    <scope>NUCLEOTIDE SEQUENCE</scope>
    <source>
        <strain evidence="1">Expedition CK06-06</strain>
    </source>
</reference>
<gene>
    <name evidence="1" type="ORF">S01H4_46408</name>
</gene>
<protein>
    <submittedName>
        <fullName evidence="1">Uncharacterized protein</fullName>
    </submittedName>
</protein>
<feature type="non-terminal residue" evidence="1">
    <location>
        <position position="1"/>
    </location>
</feature>